<protein>
    <recommendedName>
        <fullName evidence="7">MARVEL domain-containing protein</fullName>
    </recommendedName>
</protein>
<reference evidence="8" key="2">
    <citation type="submission" date="2022-10" db="EMBL/GenBank/DDBJ databases">
        <authorList>
            <consortium name="ENA_rothamsted_submissions"/>
            <consortium name="culmorum"/>
            <person name="King R."/>
        </authorList>
    </citation>
    <scope>NUCLEOTIDE SEQUENCE</scope>
</reference>
<dbReference type="OrthoDB" id="10028364at2759"/>
<feature type="domain" description="MARVEL" evidence="7">
    <location>
        <begin position="33"/>
        <end position="157"/>
    </location>
</feature>
<keyword evidence="9" id="KW-1185">Reference proteome</keyword>
<accession>A0A9N9WC25</accession>
<sequence>MTYPNQPLPPAPVQSMGSANTVFITEIRFDLTYMKTPEGVLKIIIIVLSLIGFICIQSSAFWSNGRGVYFNIVANLAFWSAGCLILCYLFHVVEKYHNIKWLKIELVVDVVLVFLYVIASTIVVAFGSAAYSAAGFFGYLTMVSCGADAFLKGRALKAGRLPQGQRVVAKQPHVLTPPALT</sequence>
<dbReference type="PROSITE" id="PS51225">
    <property type="entry name" value="MARVEL"/>
    <property type="match status" value="1"/>
</dbReference>
<evidence type="ECO:0000259" key="7">
    <source>
        <dbReference type="PROSITE" id="PS51225"/>
    </source>
</evidence>
<dbReference type="PANTHER" id="PTHR22776">
    <property type="entry name" value="MARVEL-CONTAINING POTENTIAL LIPID RAFT-ASSOCIATED PROTEIN"/>
    <property type="match status" value="1"/>
</dbReference>
<dbReference type="AlphaFoldDB" id="A0A9N9WC25"/>
<evidence type="ECO:0000256" key="3">
    <source>
        <dbReference type="ARBA" id="ARBA00022989"/>
    </source>
</evidence>
<evidence type="ECO:0000256" key="2">
    <source>
        <dbReference type="ARBA" id="ARBA00022692"/>
    </source>
</evidence>
<feature type="transmembrane region" description="Helical" evidence="6">
    <location>
        <begin position="133"/>
        <end position="151"/>
    </location>
</feature>
<proteinExistence type="predicted"/>
<evidence type="ECO:0000313" key="8">
    <source>
        <dbReference type="EMBL" id="CAG9784749.1"/>
    </source>
</evidence>
<dbReference type="Proteomes" id="UP001153714">
    <property type="component" value="Chromosome 12"/>
</dbReference>
<dbReference type="GO" id="GO:0016020">
    <property type="term" value="C:membrane"/>
    <property type="evidence" value="ECO:0007669"/>
    <property type="project" value="UniProtKB-SubCell"/>
</dbReference>
<evidence type="ECO:0000256" key="5">
    <source>
        <dbReference type="PROSITE-ProRule" id="PRU00581"/>
    </source>
</evidence>
<dbReference type="InterPro" id="IPR008253">
    <property type="entry name" value="Marvel"/>
</dbReference>
<name>A0A9N9WC25_9NEOP</name>
<evidence type="ECO:0000256" key="6">
    <source>
        <dbReference type="SAM" id="Phobius"/>
    </source>
</evidence>
<dbReference type="InterPro" id="IPR050578">
    <property type="entry name" value="MARVEL-CKLF_proteins"/>
</dbReference>
<evidence type="ECO:0000256" key="1">
    <source>
        <dbReference type="ARBA" id="ARBA00004141"/>
    </source>
</evidence>
<dbReference type="Pfam" id="PF01284">
    <property type="entry name" value="MARVEL"/>
    <property type="match status" value="1"/>
</dbReference>
<comment type="subcellular location">
    <subcellularLocation>
        <location evidence="1">Membrane</location>
        <topology evidence="1">Multi-pass membrane protein</topology>
    </subcellularLocation>
</comment>
<dbReference type="PANTHER" id="PTHR22776:SF49">
    <property type="entry name" value="MARVEL DOMAIN-CONTAINING PROTEIN"/>
    <property type="match status" value="1"/>
</dbReference>
<keyword evidence="4 5" id="KW-0472">Membrane</keyword>
<keyword evidence="2 5" id="KW-0812">Transmembrane</keyword>
<feature type="transmembrane region" description="Helical" evidence="6">
    <location>
        <begin position="104"/>
        <end position="127"/>
    </location>
</feature>
<reference evidence="8" key="1">
    <citation type="submission" date="2021-12" db="EMBL/GenBank/DDBJ databases">
        <authorList>
            <person name="King R."/>
        </authorList>
    </citation>
    <scope>NUCLEOTIDE SEQUENCE</scope>
</reference>
<evidence type="ECO:0000256" key="4">
    <source>
        <dbReference type="ARBA" id="ARBA00023136"/>
    </source>
</evidence>
<feature type="transmembrane region" description="Helical" evidence="6">
    <location>
        <begin position="68"/>
        <end position="92"/>
    </location>
</feature>
<organism evidence="8 9">
    <name type="scientific">Diatraea saccharalis</name>
    <name type="common">sugarcane borer</name>
    <dbReference type="NCBI Taxonomy" id="40085"/>
    <lineage>
        <taxon>Eukaryota</taxon>
        <taxon>Metazoa</taxon>
        <taxon>Ecdysozoa</taxon>
        <taxon>Arthropoda</taxon>
        <taxon>Hexapoda</taxon>
        <taxon>Insecta</taxon>
        <taxon>Pterygota</taxon>
        <taxon>Neoptera</taxon>
        <taxon>Endopterygota</taxon>
        <taxon>Lepidoptera</taxon>
        <taxon>Glossata</taxon>
        <taxon>Ditrysia</taxon>
        <taxon>Pyraloidea</taxon>
        <taxon>Crambidae</taxon>
        <taxon>Crambinae</taxon>
        <taxon>Diatraea</taxon>
    </lineage>
</organism>
<dbReference type="EMBL" id="OU893343">
    <property type="protein sequence ID" value="CAG9784749.1"/>
    <property type="molecule type" value="Genomic_DNA"/>
</dbReference>
<feature type="transmembrane region" description="Helical" evidence="6">
    <location>
        <begin position="40"/>
        <end position="62"/>
    </location>
</feature>
<evidence type="ECO:0000313" key="9">
    <source>
        <dbReference type="Proteomes" id="UP001153714"/>
    </source>
</evidence>
<keyword evidence="3 6" id="KW-1133">Transmembrane helix</keyword>
<gene>
    <name evidence="8" type="ORF">DIATSA_LOCUS2823</name>
</gene>